<reference evidence="3 4" key="1">
    <citation type="submission" date="2019-11" db="EMBL/GenBank/DDBJ databases">
        <title>Whole-genome sequence of Rhodoplanes serenus DSM 18633, type strain.</title>
        <authorList>
            <person name="Kyndt J.A."/>
            <person name="Meyer T.E."/>
        </authorList>
    </citation>
    <scope>NUCLEOTIDE SEQUENCE [LARGE SCALE GENOMIC DNA]</scope>
    <source>
        <strain evidence="3 4">DSM 18633</strain>
    </source>
</reference>
<feature type="transmembrane region" description="Helical" evidence="1">
    <location>
        <begin position="140"/>
        <end position="157"/>
    </location>
</feature>
<gene>
    <name evidence="3" type="ORF">GJ689_00720</name>
</gene>
<accession>A0A9X4XGN1</accession>
<keyword evidence="1" id="KW-0472">Membrane</keyword>
<feature type="transmembrane region" description="Helical" evidence="1">
    <location>
        <begin position="269"/>
        <end position="287"/>
    </location>
</feature>
<dbReference type="Proteomes" id="UP000438991">
    <property type="component" value="Unassembled WGS sequence"/>
</dbReference>
<dbReference type="InterPro" id="IPR010389">
    <property type="entry name" value="Urate_ox_N"/>
</dbReference>
<sequence>MPLGGSPPAPSPPDITRCCLELVLTEWASALLRWLHVVAAMAWIGSSFYFIHLDLSLKPRPAPPDGVKGEAWQVHGGGFYQIVKYLVAPARMPDELTWFKWESYATWLSGFGLLVVVYYLNADLFLIDRAVLDLTVPQAAGLAFVTLLVAWLAYEGLCRCPLGRHETALAVVGFVFLVTLTWGFTHVFSGRGALTQIGALVGTIMVANVFVIIIPNQRKTVAALVEGRTPDPRWGELGKQRSIHNNYLTLPVVFLMLSNHYPLVFATRWNWLIVAIVLLIGPVIRHFYNTRHAGKGDPWWTWAVAAAGVAAIVWLSMAGPRDATSGALPAPPRFAEVGEVIGSRCTMCHARQPVWAGIAAAPKDLRLDEPDLIRRHARLIDLQAVRTHAMPPGNVTEMTTQERALLAAWLAAGAPGD</sequence>
<feature type="transmembrane region" description="Helical" evidence="1">
    <location>
        <begin position="169"/>
        <end position="188"/>
    </location>
</feature>
<evidence type="ECO:0000256" key="1">
    <source>
        <dbReference type="SAM" id="Phobius"/>
    </source>
</evidence>
<feature type="transmembrane region" description="Helical" evidence="1">
    <location>
        <begin position="194"/>
        <end position="214"/>
    </location>
</feature>
<keyword evidence="1" id="KW-0812">Transmembrane</keyword>
<feature type="transmembrane region" description="Helical" evidence="1">
    <location>
        <begin position="101"/>
        <end position="120"/>
    </location>
</feature>
<dbReference type="SUPFAM" id="SSF46626">
    <property type="entry name" value="Cytochrome c"/>
    <property type="match status" value="1"/>
</dbReference>
<feature type="domain" description="Urate oxidase N-terminal" evidence="2">
    <location>
        <begin position="24"/>
        <end position="315"/>
    </location>
</feature>
<organism evidence="3 4">
    <name type="scientific">Rhodoplanes serenus</name>
    <dbReference type="NCBI Taxonomy" id="200615"/>
    <lineage>
        <taxon>Bacteria</taxon>
        <taxon>Pseudomonadati</taxon>
        <taxon>Pseudomonadota</taxon>
        <taxon>Alphaproteobacteria</taxon>
        <taxon>Hyphomicrobiales</taxon>
        <taxon>Nitrobacteraceae</taxon>
        <taxon>Rhodoplanes</taxon>
    </lineage>
</organism>
<dbReference type="EMBL" id="WNKV01000001">
    <property type="protein sequence ID" value="MTW14738.1"/>
    <property type="molecule type" value="Genomic_DNA"/>
</dbReference>
<dbReference type="AlphaFoldDB" id="A0A9X4XGN1"/>
<dbReference type="GO" id="GO:0009055">
    <property type="term" value="F:electron transfer activity"/>
    <property type="evidence" value="ECO:0007669"/>
    <property type="project" value="InterPro"/>
</dbReference>
<keyword evidence="1" id="KW-1133">Transmembrane helix</keyword>
<dbReference type="InterPro" id="IPR036909">
    <property type="entry name" value="Cyt_c-like_dom_sf"/>
</dbReference>
<feature type="transmembrane region" description="Helical" evidence="1">
    <location>
        <begin position="31"/>
        <end position="51"/>
    </location>
</feature>
<evidence type="ECO:0000313" key="4">
    <source>
        <dbReference type="Proteomes" id="UP000438991"/>
    </source>
</evidence>
<evidence type="ECO:0000313" key="3">
    <source>
        <dbReference type="EMBL" id="MTW14738.1"/>
    </source>
</evidence>
<proteinExistence type="predicted"/>
<protein>
    <submittedName>
        <fullName evidence="3">Cysteine desulfurase</fullName>
    </submittedName>
</protein>
<evidence type="ECO:0000259" key="2">
    <source>
        <dbReference type="Pfam" id="PF06181"/>
    </source>
</evidence>
<name>A0A9X4XGN1_9BRAD</name>
<comment type="caution">
    <text evidence="3">The sequence shown here is derived from an EMBL/GenBank/DDBJ whole genome shotgun (WGS) entry which is preliminary data.</text>
</comment>
<dbReference type="Pfam" id="PF06181">
    <property type="entry name" value="Urate_ox_N"/>
    <property type="match status" value="1"/>
</dbReference>
<feature type="transmembrane region" description="Helical" evidence="1">
    <location>
        <begin position="299"/>
        <end position="317"/>
    </location>
</feature>
<dbReference type="GO" id="GO:0020037">
    <property type="term" value="F:heme binding"/>
    <property type="evidence" value="ECO:0007669"/>
    <property type="project" value="InterPro"/>
</dbReference>